<keyword evidence="3" id="KW-1185">Reference proteome</keyword>
<feature type="transmembrane region" description="Helical" evidence="1">
    <location>
        <begin position="97"/>
        <end position="114"/>
    </location>
</feature>
<name>A0A4R7PCE5_9GAMM</name>
<accession>A0A4R7PCE5</accession>
<protein>
    <submittedName>
        <fullName evidence="2">Uncharacterized protein</fullName>
    </submittedName>
</protein>
<sequence length="324" mass="35012">MSILLNVLLYLLLASLVGLIATFMKTPRFGPEGPVGVWLVFVPSLALALLFLAIGSLSGHFAWILDNRFVWLMLSVGILVCLGMALFSLLDRGASRALGIAMSGVVGAACLLSLHPDGGATRRIAALVLFGLPALAGLALLLKALVDTALRRKRRFEADERAFEEARKQRAQWDIDNFATLPVDAPFFAVSQYLWSPTESVQAEARARLAARPDLEAQMIECLGVDGADAAVAGYIAYVEPRPSPTLAPAYAAFLDRQLASWKSTRLIGSNPAQWEPNLSSWFDAAERLQAAGGDLRPSLTAWREALAVIPGFEGLTQRIGQIR</sequence>
<evidence type="ECO:0000313" key="2">
    <source>
        <dbReference type="EMBL" id="TDU31784.1"/>
    </source>
</evidence>
<feature type="transmembrane region" description="Helical" evidence="1">
    <location>
        <begin position="126"/>
        <end position="146"/>
    </location>
</feature>
<keyword evidence="1" id="KW-0472">Membrane</keyword>
<reference evidence="2 3" key="1">
    <citation type="submission" date="2019-03" db="EMBL/GenBank/DDBJ databases">
        <title>Genomic Encyclopedia of Type Strains, Phase IV (KMG-IV): sequencing the most valuable type-strain genomes for metagenomic binning, comparative biology and taxonomic classification.</title>
        <authorList>
            <person name="Goeker M."/>
        </authorList>
    </citation>
    <scope>NUCLEOTIDE SEQUENCE [LARGE SCALE GENOMIC DNA]</scope>
    <source>
        <strain evidence="2 3">DSM 26377</strain>
    </source>
</reference>
<evidence type="ECO:0000256" key="1">
    <source>
        <dbReference type="SAM" id="Phobius"/>
    </source>
</evidence>
<evidence type="ECO:0000313" key="3">
    <source>
        <dbReference type="Proteomes" id="UP000295341"/>
    </source>
</evidence>
<dbReference type="EMBL" id="SOBT01000008">
    <property type="protein sequence ID" value="TDU31784.1"/>
    <property type="molecule type" value="Genomic_DNA"/>
</dbReference>
<keyword evidence="1" id="KW-1133">Transmembrane helix</keyword>
<gene>
    <name evidence="2" type="ORF">DFR24_1166</name>
</gene>
<proteinExistence type="predicted"/>
<feature type="transmembrane region" description="Helical" evidence="1">
    <location>
        <begin position="69"/>
        <end position="90"/>
    </location>
</feature>
<keyword evidence="1" id="KW-0812">Transmembrane</keyword>
<organism evidence="2 3">
    <name type="scientific">Panacagrimonas perspica</name>
    <dbReference type="NCBI Taxonomy" id="381431"/>
    <lineage>
        <taxon>Bacteria</taxon>
        <taxon>Pseudomonadati</taxon>
        <taxon>Pseudomonadota</taxon>
        <taxon>Gammaproteobacteria</taxon>
        <taxon>Nevskiales</taxon>
        <taxon>Nevskiaceae</taxon>
        <taxon>Panacagrimonas</taxon>
    </lineage>
</organism>
<dbReference type="Proteomes" id="UP000295341">
    <property type="component" value="Unassembled WGS sequence"/>
</dbReference>
<dbReference type="RefSeq" id="WP_133880345.1">
    <property type="nucleotide sequence ID" value="NZ_MWIN01000012.1"/>
</dbReference>
<dbReference type="AlphaFoldDB" id="A0A4R7PCE5"/>
<feature type="transmembrane region" description="Helical" evidence="1">
    <location>
        <begin position="36"/>
        <end position="63"/>
    </location>
</feature>
<feature type="transmembrane region" description="Helical" evidence="1">
    <location>
        <begin position="6"/>
        <end position="24"/>
    </location>
</feature>
<comment type="caution">
    <text evidence="2">The sequence shown here is derived from an EMBL/GenBank/DDBJ whole genome shotgun (WGS) entry which is preliminary data.</text>
</comment>